<protein>
    <submittedName>
        <fullName evidence="9">BCCT, betaine/carnitine/choline family transporter</fullName>
    </submittedName>
</protein>
<dbReference type="AlphaFoldDB" id="A0A1X7DB28"/>
<evidence type="ECO:0000256" key="3">
    <source>
        <dbReference type="ARBA" id="ARBA00022448"/>
    </source>
</evidence>
<evidence type="ECO:0000256" key="5">
    <source>
        <dbReference type="ARBA" id="ARBA00022692"/>
    </source>
</evidence>
<dbReference type="RefSeq" id="WP_167543738.1">
    <property type="nucleotide sequence ID" value="NZ_FXAC01000010.1"/>
</dbReference>
<comment type="similarity">
    <text evidence="2">Belongs to the BCCT transporter (TC 2.A.15) family.</text>
</comment>
<dbReference type="Proteomes" id="UP000192929">
    <property type="component" value="Unassembled WGS sequence"/>
</dbReference>
<organism evidence="9 10">
    <name type="scientific">Kocuria marina subsp. indica</name>
    <dbReference type="NCBI Taxonomy" id="1049583"/>
    <lineage>
        <taxon>Bacteria</taxon>
        <taxon>Bacillati</taxon>
        <taxon>Actinomycetota</taxon>
        <taxon>Actinomycetes</taxon>
        <taxon>Micrococcales</taxon>
        <taxon>Micrococcaceae</taxon>
        <taxon>Kocuria</taxon>
    </lineage>
</organism>
<feature type="transmembrane region" description="Helical" evidence="8">
    <location>
        <begin position="24"/>
        <end position="50"/>
    </location>
</feature>
<dbReference type="GO" id="GO:0005886">
    <property type="term" value="C:plasma membrane"/>
    <property type="evidence" value="ECO:0007669"/>
    <property type="project" value="UniProtKB-SubCell"/>
</dbReference>
<dbReference type="EMBL" id="FXAC01000010">
    <property type="protein sequence ID" value="SMF12008.1"/>
    <property type="molecule type" value="Genomic_DNA"/>
</dbReference>
<dbReference type="PANTHER" id="PTHR30047">
    <property type="entry name" value="HIGH-AFFINITY CHOLINE TRANSPORT PROTEIN-RELATED"/>
    <property type="match status" value="1"/>
</dbReference>
<evidence type="ECO:0000256" key="4">
    <source>
        <dbReference type="ARBA" id="ARBA00022475"/>
    </source>
</evidence>
<dbReference type="GO" id="GO:0022857">
    <property type="term" value="F:transmembrane transporter activity"/>
    <property type="evidence" value="ECO:0007669"/>
    <property type="project" value="InterPro"/>
</dbReference>
<sequence length="104" mass="11166">MAAATLLVSLSAWATEAPEHADAVIGGVVAWVASRLGWFYILPAALVILVADSRHGTIKMGPDHAKPQFNLFTGWAMYALMGMAFGYFAYGFGMPLSIRSALYP</sequence>
<evidence type="ECO:0000256" key="6">
    <source>
        <dbReference type="ARBA" id="ARBA00022989"/>
    </source>
</evidence>
<accession>A0A1X7DB28</accession>
<keyword evidence="4" id="KW-1003">Cell membrane</keyword>
<dbReference type="PANTHER" id="PTHR30047:SF7">
    <property type="entry name" value="HIGH-AFFINITY CHOLINE TRANSPORT PROTEIN"/>
    <property type="match status" value="1"/>
</dbReference>
<name>A0A1X7DB28_9MICC</name>
<keyword evidence="5 8" id="KW-0812">Transmembrane</keyword>
<keyword evidence="6 8" id="KW-1133">Transmembrane helix</keyword>
<dbReference type="Pfam" id="PF02028">
    <property type="entry name" value="BCCT"/>
    <property type="match status" value="1"/>
</dbReference>
<dbReference type="InterPro" id="IPR000060">
    <property type="entry name" value="BCCT_transptr"/>
</dbReference>
<feature type="transmembrane region" description="Helical" evidence="8">
    <location>
        <begin position="71"/>
        <end position="90"/>
    </location>
</feature>
<gene>
    <name evidence="9" type="ORF">SAMN06296028_11051</name>
</gene>
<keyword evidence="10" id="KW-1185">Reference proteome</keyword>
<keyword evidence="7 8" id="KW-0472">Membrane</keyword>
<comment type="subcellular location">
    <subcellularLocation>
        <location evidence="1">Cell membrane</location>
        <topology evidence="1">Multi-pass membrane protein</topology>
    </subcellularLocation>
</comment>
<evidence type="ECO:0000256" key="2">
    <source>
        <dbReference type="ARBA" id="ARBA00005658"/>
    </source>
</evidence>
<keyword evidence="3" id="KW-0813">Transport</keyword>
<evidence type="ECO:0000256" key="8">
    <source>
        <dbReference type="SAM" id="Phobius"/>
    </source>
</evidence>
<evidence type="ECO:0000313" key="9">
    <source>
        <dbReference type="EMBL" id="SMF12008.1"/>
    </source>
</evidence>
<evidence type="ECO:0000256" key="7">
    <source>
        <dbReference type="ARBA" id="ARBA00023136"/>
    </source>
</evidence>
<reference evidence="10" key="1">
    <citation type="submission" date="2017-04" db="EMBL/GenBank/DDBJ databases">
        <authorList>
            <person name="Varghese N."/>
            <person name="Submissions S."/>
        </authorList>
    </citation>
    <scope>NUCLEOTIDE SEQUENCE [LARGE SCALE GENOMIC DNA]</scope>
    <source>
        <strain evidence="10">NIO-1021</strain>
    </source>
</reference>
<proteinExistence type="inferred from homology"/>
<evidence type="ECO:0000256" key="1">
    <source>
        <dbReference type="ARBA" id="ARBA00004651"/>
    </source>
</evidence>
<evidence type="ECO:0000313" key="10">
    <source>
        <dbReference type="Proteomes" id="UP000192929"/>
    </source>
</evidence>